<organism evidence="12 13">
    <name type="scientific">Microbacterium horticulturae</name>
    <dbReference type="NCBI Taxonomy" id="3028316"/>
    <lineage>
        <taxon>Bacteria</taxon>
        <taxon>Bacillati</taxon>
        <taxon>Actinomycetota</taxon>
        <taxon>Actinomycetes</taxon>
        <taxon>Micrococcales</taxon>
        <taxon>Microbacteriaceae</taxon>
        <taxon>Microbacterium</taxon>
    </lineage>
</organism>
<evidence type="ECO:0000256" key="10">
    <source>
        <dbReference type="SAM" id="Phobius"/>
    </source>
</evidence>
<evidence type="ECO:0000256" key="5">
    <source>
        <dbReference type="ARBA" id="ARBA00022741"/>
    </source>
</evidence>
<feature type="domain" description="Polysaccharide chain length determinant N-terminal" evidence="11">
    <location>
        <begin position="2"/>
        <end position="81"/>
    </location>
</feature>
<dbReference type="SUPFAM" id="SSF52540">
    <property type="entry name" value="P-loop containing nucleoside triphosphate hydrolases"/>
    <property type="match status" value="1"/>
</dbReference>
<dbReference type="PANTHER" id="PTHR32309">
    <property type="entry name" value="TYROSINE-PROTEIN KINASE"/>
    <property type="match status" value="1"/>
</dbReference>
<keyword evidence="12" id="KW-0808">Transferase</keyword>
<reference evidence="12 13" key="1">
    <citation type="submission" date="2023-03" db="EMBL/GenBank/DDBJ databases">
        <title>Genome sequence of Microbacterium sp. KACC 23027.</title>
        <authorList>
            <person name="Kim S."/>
            <person name="Heo J."/>
            <person name="Kwon S.-W."/>
        </authorList>
    </citation>
    <scope>NUCLEOTIDE SEQUENCE [LARGE SCALE GENOMIC DNA]</scope>
    <source>
        <strain evidence="12 13">KACC 23027</strain>
    </source>
</reference>
<dbReference type="InterPro" id="IPR027417">
    <property type="entry name" value="P-loop_NTPase"/>
</dbReference>
<keyword evidence="13" id="KW-1185">Reference proteome</keyword>
<feature type="compositionally biased region" description="Basic and acidic residues" evidence="9">
    <location>
        <begin position="527"/>
        <end position="556"/>
    </location>
</feature>
<evidence type="ECO:0000313" key="13">
    <source>
        <dbReference type="Proteomes" id="UP001214553"/>
    </source>
</evidence>
<dbReference type="EC" id="2.7.10.2" evidence="12"/>
<evidence type="ECO:0000256" key="6">
    <source>
        <dbReference type="ARBA" id="ARBA00022840"/>
    </source>
</evidence>
<keyword evidence="8 10" id="KW-0472">Membrane</keyword>
<protein>
    <submittedName>
        <fullName evidence="12">Polysaccharide biosynthesis tyrosine autokinase</fullName>
        <ecNumber evidence="12">2.7.10.2</ecNumber>
    </submittedName>
</protein>
<dbReference type="GO" id="GO:0004715">
    <property type="term" value="F:non-membrane spanning protein tyrosine kinase activity"/>
    <property type="evidence" value="ECO:0007669"/>
    <property type="project" value="UniProtKB-EC"/>
</dbReference>
<evidence type="ECO:0000256" key="2">
    <source>
        <dbReference type="ARBA" id="ARBA00006683"/>
    </source>
</evidence>
<evidence type="ECO:0000256" key="4">
    <source>
        <dbReference type="ARBA" id="ARBA00022692"/>
    </source>
</evidence>
<evidence type="ECO:0000256" key="1">
    <source>
        <dbReference type="ARBA" id="ARBA00004651"/>
    </source>
</evidence>
<dbReference type="InterPro" id="IPR050445">
    <property type="entry name" value="Bact_polysacc_biosynth/exp"/>
</dbReference>
<evidence type="ECO:0000259" key="11">
    <source>
        <dbReference type="Pfam" id="PF02706"/>
    </source>
</evidence>
<evidence type="ECO:0000313" key="12">
    <source>
        <dbReference type="EMBL" id="WEG09195.1"/>
    </source>
</evidence>
<evidence type="ECO:0000256" key="3">
    <source>
        <dbReference type="ARBA" id="ARBA00022475"/>
    </source>
</evidence>
<dbReference type="InterPro" id="IPR005702">
    <property type="entry name" value="Wzc-like_C"/>
</dbReference>
<feature type="compositionally biased region" description="Basic and acidic residues" evidence="9">
    <location>
        <begin position="564"/>
        <end position="574"/>
    </location>
</feature>
<feature type="compositionally biased region" description="Basic and acidic residues" evidence="9">
    <location>
        <begin position="639"/>
        <end position="653"/>
    </location>
</feature>
<dbReference type="EMBL" id="CP119108">
    <property type="protein sequence ID" value="WEG09195.1"/>
    <property type="molecule type" value="Genomic_DNA"/>
</dbReference>
<dbReference type="Gene3D" id="3.40.50.300">
    <property type="entry name" value="P-loop containing nucleotide triphosphate hydrolases"/>
    <property type="match status" value="1"/>
</dbReference>
<feature type="compositionally biased region" description="Polar residues" evidence="9">
    <location>
        <begin position="588"/>
        <end position="598"/>
    </location>
</feature>
<dbReference type="RefSeq" id="WP_275278519.1">
    <property type="nucleotide sequence ID" value="NZ_CP119108.1"/>
</dbReference>
<sequence>MSIRQILVALWRRKWIIVAVTLLAAVVAAGYLYRVTPNYESNVTVRFSPTITSAATSGQLGGIAVSADPTIITSPDVLDPAAELLGEPKGSLYGTVTYAPATTNVTTTSTLIDLTVAAPDSALAQVRANAVVKSLNTYLDTMVSTTLDQLKTRYTQVGDEATKYRKALTKNPDDPVAQTNLATATTTLSTLSTQVSALEVAGQSVTVTSPATIGSSTNPKLPVVVALALVCGLLAGAGVALVRDHFDDRLRDDDGLEELTDTPVLGTLANDRAVARKRERLPTASVHRTALSEGMRSLRTSVQVLLPEGRGVVAITSVEPGDGKTFVSANLALSWARSGRKVILVGGDLRRAELPHYFESAGEEPGLGTLLADAADAKKALSNAQITGALRSTPYRGLRVLPAGDPRHYGEPADLLASAPLERVIRVLAKNADLVVIDTPPALALADASELAAYADGVIVLASVGRTRKELVVDTVDALRANGLNLLGLVVNRSRRKLPKSYGSYYLRQTADKQRHGAAIAAALVAESHRDETQDDAHPTSAEVRDAAADARSVGERRRRRGAGRGESRAHDDGTGESLEEPVAPDNTVDSADEQGNTPEPIGVSDDSSDVDHADAPDDIVDGEERTGDAFDNETPDETEARVDEQSQANSER</sequence>
<proteinExistence type="inferred from homology"/>
<dbReference type="InterPro" id="IPR003856">
    <property type="entry name" value="LPS_length_determ_N"/>
</dbReference>
<name>A0ABY8C1S0_9MICO</name>
<evidence type="ECO:0000256" key="8">
    <source>
        <dbReference type="ARBA" id="ARBA00023136"/>
    </source>
</evidence>
<dbReference type="PANTHER" id="PTHR32309:SF31">
    <property type="entry name" value="CAPSULAR EXOPOLYSACCHARIDE FAMILY"/>
    <property type="match status" value="1"/>
</dbReference>
<dbReference type="Proteomes" id="UP001214553">
    <property type="component" value="Chromosome"/>
</dbReference>
<keyword evidence="7 10" id="KW-1133">Transmembrane helix</keyword>
<dbReference type="Pfam" id="PF02706">
    <property type="entry name" value="Wzz"/>
    <property type="match status" value="1"/>
</dbReference>
<evidence type="ECO:0000256" key="7">
    <source>
        <dbReference type="ARBA" id="ARBA00022989"/>
    </source>
</evidence>
<comment type="similarity">
    <text evidence="2">Belongs to the CpsC/CapA family.</text>
</comment>
<feature type="transmembrane region" description="Helical" evidence="10">
    <location>
        <begin position="221"/>
        <end position="242"/>
    </location>
</feature>
<keyword evidence="5" id="KW-0547">Nucleotide-binding</keyword>
<gene>
    <name evidence="12" type="ORF">PU630_01125</name>
</gene>
<dbReference type="NCBIfam" id="TIGR01007">
    <property type="entry name" value="eps_fam"/>
    <property type="match status" value="1"/>
</dbReference>
<comment type="subcellular location">
    <subcellularLocation>
        <location evidence="1">Cell membrane</location>
        <topology evidence="1">Multi-pass membrane protein</topology>
    </subcellularLocation>
</comment>
<evidence type="ECO:0000256" key="9">
    <source>
        <dbReference type="SAM" id="MobiDB-lite"/>
    </source>
</evidence>
<keyword evidence="6" id="KW-0067">ATP-binding</keyword>
<keyword evidence="3" id="KW-1003">Cell membrane</keyword>
<dbReference type="CDD" id="cd05387">
    <property type="entry name" value="BY-kinase"/>
    <property type="match status" value="1"/>
</dbReference>
<accession>A0ABY8C1S0</accession>
<feature type="region of interest" description="Disordered" evidence="9">
    <location>
        <begin position="527"/>
        <end position="653"/>
    </location>
</feature>
<keyword evidence="4 10" id="KW-0812">Transmembrane</keyword>